<evidence type="ECO:0000256" key="1">
    <source>
        <dbReference type="SAM" id="SignalP"/>
    </source>
</evidence>
<dbReference type="Proteomes" id="UP000396862">
    <property type="component" value="Unassembled WGS sequence"/>
</dbReference>
<proteinExistence type="predicted"/>
<dbReference type="SUPFAM" id="SSF51126">
    <property type="entry name" value="Pectin lyase-like"/>
    <property type="match status" value="1"/>
</dbReference>
<comment type="caution">
    <text evidence="3">The sequence shown here is derived from an EMBL/GenBank/DDBJ whole genome shotgun (WGS) entry which is preliminary data.</text>
</comment>
<dbReference type="EMBL" id="PYGC01000002">
    <property type="protein sequence ID" value="PSK84279.1"/>
    <property type="molecule type" value="Genomic_DNA"/>
</dbReference>
<dbReference type="EMBL" id="BLAU01000001">
    <property type="protein sequence ID" value="GET20454.1"/>
    <property type="molecule type" value="Genomic_DNA"/>
</dbReference>
<sequence>MKKLFIGSLFLVAIFVAGTQLASAQAGFVTLNHQGTSTFYKTIGEALTAAVDNDTVYIPGSSFTESLTLNKKLVIYGAGFHPDSTKASGMTEIFGSINVYGGASGSHLEGFYLSIDINYYSGENIDNFQINRCNVSSISFRNNPATGSNGVIISESVLRGNLTGDPKLDNVLVEKSIIQGRITYFYNTSRFQNNIFLNKGSTTFSANMFAYSSGCQIVSNVILSTYFNFAADITFLKNVFVSNPTLTTPDDYNVVNVDINSIFVHLESGLEYTFDYANDYHLADGSPATGIAGNTGEPLVDAGIYDAADPFKPGAVPSTPHVYKAQVASENDANGLLNVKIGVAAQER</sequence>
<evidence type="ECO:0000313" key="5">
    <source>
        <dbReference type="Proteomes" id="UP000396862"/>
    </source>
</evidence>
<evidence type="ECO:0000313" key="3">
    <source>
        <dbReference type="EMBL" id="PSK84279.1"/>
    </source>
</evidence>
<accession>A0A2P8CH87</accession>
<reference evidence="3 4" key="1">
    <citation type="submission" date="2018-03" db="EMBL/GenBank/DDBJ databases">
        <title>Genomic Encyclopedia of Archaeal and Bacterial Type Strains, Phase II (KMG-II): from individual species to whole genera.</title>
        <authorList>
            <person name="Goeker M."/>
        </authorList>
    </citation>
    <scope>NUCLEOTIDE SEQUENCE [LARGE SCALE GENOMIC DNA]</scope>
    <source>
        <strain evidence="3 4">DSM 27267</strain>
    </source>
</reference>
<reference evidence="2 5" key="2">
    <citation type="submission" date="2019-10" db="EMBL/GenBank/DDBJ databases">
        <title>Prolixibacter strains distinguished by the presence of nitrate reductase genes were adept at nitrate-dependent anaerobic corrosion of metallic iron and carbon steel.</title>
        <authorList>
            <person name="Iino T."/>
            <person name="Shono N."/>
            <person name="Ito K."/>
            <person name="Nakamura R."/>
            <person name="Sueoka K."/>
            <person name="Harayama S."/>
            <person name="Ohkuma M."/>
        </authorList>
    </citation>
    <scope>NUCLEOTIDE SEQUENCE [LARGE SCALE GENOMIC DNA]</scope>
    <source>
        <strain evidence="2 5">MIC1-1</strain>
    </source>
</reference>
<feature type="chain" id="PRO_5015162778" description="Parallel beta helix pectate lyase-like protein" evidence="1">
    <location>
        <begin position="23"/>
        <end position="348"/>
    </location>
</feature>
<evidence type="ECO:0000313" key="2">
    <source>
        <dbReference type="EMBL" id="GET20454.1"/>
    </source>
</evidence>
<feature type="signal peptide" evidence="1">
    <location>
        <begin position="1"/>
        <end position="22"/>
    </location>
</feature>
<dbReference type="RefSeq" id="WP_106540889.1">
    <property type="nucleotide sequence ID" value="NZ_BLAU01000001.1"/>
</dbReference>
<dbReference type="Proteomes" id="UP000240621">
    <property type="component" value="Unassembled WGS sequence"/>
</dbReference>
<name>A0A2P8CH87_9BACT</name>
<keyword evidence="5" id="KW-1185">Reference proteome</keyword>
<evidence type="ECO:0008006" key="6">
    <source>
        <dbReference type="Google" id="ProtNLM"/>
    </source>
</evidence>
<evidence type="ECO:0000313" key="4">
    <source>
        <dbReference type="Proteomes" id="UP000240621"/>
    </source>
</evidence>
<dbReference type="InterPro" id="IPR011050">
    <property type="entry name" value="Pectin_lyase_fold/virulence"/>
</dbReference>
<organism evidence="3 4">
    <name type="scientific">Prolixibacter denitrificans</name>
    <dbReference type="NCBI Taxonomy" id="1541063"/>
    <lineage>
        <taxon>Bacteria</taxon>
        <taxon>Pseudomonadati</taxon>
        <taxon>Bacteroidota</taxon>
        <taxon>Bacteroidia</taxon>
        <taxon>Marinilabiliales</taxon>
        <taxon>Prolixibacteraceae</taxon>
        <taxon>Prolixibacter</taxon>
    </lineage>
</organism>
<dbReference type="AlphaFoldDB" id="A0A2P8CH87"/>
<keyword evidence="1" id="KW-0732">Signal</keyword>
<gene>
    <name evidence="3" type="ORF">CLV93_10263</name>
    <name evidence="2" type="ORF">JCM18694_07000</name>
</gene>
<protein>
    <recommendedName>
        <fullName evidence="6">Parallel beta helix pectate lyase-like protein</fullName>
    </recommendedName>
</protein>